<evidence type="ECO:0000313" key="5">
    <source>
        <dbReference type="EMBL" id="KAI9549679.1"/>
    </source>
</evidence>
<dbReference type="GO" id="GO:0003677">
    <property type="term" value="F:DNA binding"/>
    <property type="evidence" value="ECO:0007669"/>
    <property type="project" value="TreeGrafter"/>
</dbReference>
<evidence type="ECO:0000256" key="2">
    <source>
        <dbReference type="ARBA" id="ARBA00022603"/>
    </source>
</evidence>
<dbReference type="GO" id="GO:0032259">
    <property type="term" value="P:methylation"/>
    <property type="evidence" value="ECO:0007669"/>
    <property type="project" value="UniProtKB-KW"/>
</dbReference>
<keyword evidence="4" id="KW-0949">S-adenosyl-L-methionine</keyword>
<accession>A0AAD5KDZ7</accession>
<dbReference type="GO" id="GO:0005634">
    <property type="term" value="C:nucleus"/>
    <property type="evidence" value="ECO:0007669"/>
    <property type="project" value="TreeGrafter"/>
</dbReference>
<gene>
    <name evidence="5" type="ORF">GHT06_003865</name>
</gene>
<dbReference type="InterPro" id="IPR029063">
    <property type="entry name" value="SAM-dependent_MTases_sf"/>
</dbReference>
<reference evidence="5" key="1">
    <citation type="submission" date="2022-05" db="EMBL/GenBank/DDBJ databases">
        <title>A multi-omics perspective on studying reproductive biology in Daphnia sinensis.</title>
        <authorList>
            <person name="Jia J."/>
        </authorList>
    </citation>
    <scope>NUCLEOTIDE SEQUENCE</scope>
    <source>
        <strain evidence="5">WSL</strain>
    </source>
</reference>
<dbReference type="PANTHER" id="PTHR10629">
    <property type="entry name" value="CYTOSINE-SPECIFIC METHYLTRANSFERASE"/>
    <property type="match status" value="1"/>
</dbReference>
<dbReference type="Proteomes" id="UP000820818">
    <property type="component" value="Unassembled WGS sequence"/>
</dbReference>
<dbReference type="SUPFAM" id="SSF53335">
    <property type="entry name" value="S-adenosyl-L-methionine-dependent methyltransferases"/>
    <property type="match status" value="1"/>
</dbReference>
<evidence type="ECO:0000256" key="4">
    <source>
        <dbReference type="ARBA" id="ARBA00022691"/>
    </source>
</evidence>
<evidence type="ECO:0000256" key="3">
    <source>
        <dbReference type="ARBA" id="ARBA00022679"/>
    </source>
</evidence>
<dbReference type="GO" id="GO:0003886">
    <property type="term" value="F:DNA (cytosine-5-)-methyltransferase activity"/>
    <property type="evidence" value="ECO:0007669"/>
    <property type="project" value="UniProtKB-EC"/>
</dbReference>
<keyword evidence="6" id="KW-1185">Reference proteome</keyword>
<name>A0AAD5KDZ7_9CRUS</name>
<evidence type="ECO:0000256" key="1">
    <source>
        <dbReference type="ARBA" id="ARBA00011975"/>
    </source>
</evidence>
<dbReference type="Gene3D" id="3.90.120.10">
    <property type="entry name" value="DNA Methylase, subunit A, domain 2"/>
    <property type="match status" value="1"/>
</dbReference>
<dbReference type="Gene3D" id="3.40.50.150">
    <property type="entry name" value="Vaccinia Virus protein VP39"/>
    <property type="match status" value="1"/>
</dbReference>
<proteinExistence type="predicted"/>
<dbReference type="InterPro" id="IPR001525">
    <property type="entry name" value="C5_MeTfrase"/>
</dbReference>
<protein>
    <recommendedName>
        <fullName evidence="1">DNA (cytosine-5-)-methyltransferase</fullName>
        <ecNumber evidence="1">2.1.1.37</ecNumber>
    </recommendedName>
</protein>
<dbReference type="AlphaFoldDB" id="A0AAD5KDZ7"/>
<comment type="caution">
    <text evidence="5">The sequence shown here is derived from an EMBL/GenBank/DDBJ whole genome shotgun (WGS) entry which is preliminary data.</text>
</comment>
<dbReference type="InterPro" id="IPR050390">
    <property type="entry name" value="C5-Methyltransferase"/>
</dbReference>
<dbReference type="EC" id="2.1.1.37" evidence="1"/>
<organism evidence="5 6">
    <name type="scientific">Daphnia sinensis</name>
    <dbReference type="NCBI Taxonomy" id="1820382"/>
    <lineage>
        <taxon>Eukaryota</taxon>
        <taxon>Metazoa</taxon>
        <taxon>Ecdysozoa</taxon>
        <taxon>Arthropoda</taxon>
        <taxon>Crustacea</taxon>
        <taxon>Branchiopoda</taxon>
        <taxon>Diplostraca</taxon>
        <taxon>Cladocera</taxon>
        <taxon>Anomopoda</taxon>
        <taxon>Daphniidae</taxon>
        <taxon>Daphnia</taxon>
        <taxon>Daphnia similis group</taxon>
    </lineage>
</organism>
<sequence>MTVYLIDLFCGAGGFSEGARQAGAVVAVAVDCWDVALDVHKKHHPGAVHMLRTIGDVPPEQFAQELITALPENYREGIDWLHVHASPPCQQVSKARRNRCDVSDTISLVRYVLDLIDCISYNSFSIEEVDHHSIRELYDSEGIPWAVIDMSKHGVPQTRKRLFAFDGWNPYKLKASNPPKLTELLVAPDTAVYVTSSSLCPGRMQGWARGEYKGGYKRGFHISKPKLVHTCKLFYTVTSAPFFYYDGDFSFIGGVGLEELEQLQTFPIGYITQNATTHRRMLIANAVPPKMAWHIIKTVKG</sequence>
<dbReference type="EMBL" id="WJBH02000290">
    <property type="protein sequence ID" value="KAI9549679.1"/>
    <property type="molecule type" value="Genomic_DNA"/>
</dbReference>
<dbReference type="PRINTS" id="PR00105">
    <property type="entry name" value="C5METTRFRASE"/>
</dbReference>
<evidence type="ECO:0000313" key="6">
    <source>
        <dbReference type="Proteomes" id="UP000820818"/>
    </source>
</evidence>
<dbReference type="Pfam" id="PF00145">
    <property type="entry name" value="DNA_methylase"/>
    <property type="match status" value="1"/>
</dbReference>
<keyword evidence="2" id="KW-0489">Methyltransferase</keyword>
<dbReference type="PANTHER" id="PTHR10629:SF52">
    <property type="entry name" value="DNA (CYTOSINE-5)-METHYLTRANSFERASE 1"/>
    <property type="match status" value="1"/>
</dbReference>
<dbReference type="GO" id="GO:0044027">
    <property type="term" value="P:negative regulation of gene expression via chromosomal CpG island methylation"/>
    <property type="evidence" value="ECO:0007669"/>
    <property type="project" value="TreeGrafter"/>
</dbReference>
<keyword evidence="3" id="KW-0808">Transferase</keyword>